<gene>
    <name evidence="9" type="ORF">AFA91_01585</name>
</gene>
<dbReference type="PANTHER" id="PTHR43055:SF1">
    <property type="entry name" value="FORMATE-DEPENDENT PHOSPHORIBOSYLGLYCINAMIDE FORMYLTRANSFERASE"/>
    <property type="match status" value="1"/>
</dbReference>
<dbReference type="InterPro" id="IPR048740">
    <property type="entry name" value="PurT_C"/>
</dbReference>
<name>A0A0K0X005_MYCGD</name>
<keyword evidence="1" id="KW-0436">Ligase</keyword>
<dbReference type="Proteomes" id="UP000062255">
    <property type="component" value="Chromosome"/>
</dbReference>
<proteinExistence type="predicted"/>
<evidence type="ECO:0000256" key="4">
    <source>
        <dbReference type="ARBA" id="ARBA00022840"/>
    </source>
</evidence>
<protein>
    <submittedName>
        <fullName evidence="9">Phosphoribosylglycinamide formyltransferase</fullName>
    </submittedName>
</protein>
<evidence type="ECO:0000256" key="6">
    <source>
        <dbReference type="PROSITE-ProRule" id="PRU00409"/>
    </source>
</evidence>
<keyword evidence="2 6" id="KW-0547">Nucleotide-binding</keyword>
<dbReference type="OrthoDB" id="9804625at2"/>
<evidence type="ECO:0000259" key="8">
    <source>
        <dbReference type="PROSITE" id="PS50975"/>
    </source>
</evidence>
<dbReference type="GO" id="GO:0046872">
    <property type="term" value="F:metal ion binding"/>
    <property type="evidence" value="ECO:0007669"/>
    <property type="project" value="InterPro"/>
</dbReference>
<dbReference type="Pfam" id="PF21244">
    <property type="entry name" value="PurT_C"/>
    <property type="match status" value="1"/>
</dbReference>
<evidence type="ECO:0000313" key="9">
    <source>
        <dbReference type="EMBL" id="AKS30781.1"/>
    </source>
</evidence>
<dbReference type="KEGG" id="mgo:AFA91_01585"/>
<evidence type="ECO:0000256" key="2">
    <source>
        <dbReference type="ARBA" id="ARBA00022741"/>
    </source>
</evidence>
<dbReference type="InterPro" id="IPR011761">
    <property type="entry name" value="ATP-grasp"/>
</dbReference>
<dbReference type="GO" id="GO:0005524">
    <property type="term" value="F:ATP binding"/>
    <property type="evidence" value="ECO:0007669"/>
    <property type="project" value="UniProtKB-UniRule"/>
</dbReference>
<keyword evidence="3" id="KW-0658">Purine biosynthesis</keyword>
<accession>A0A0K0X005</accession>
<dbReference type="InterPro" id="IPR016185">
    <property type="entry name" value="PreATP-grasp_dom_sf"/>
</dbReference>
<dbReference type="Gene3D" id="3.30.1490.20">
    <property type="entry name" value="ATP-grasp fold, A domain"/>
    <property type="match status" value="1"/>
</dbReference>
<keyword evidence="9" id="KW-0808">Transferase</keyword>
<evidence type="ECO:0000256" key="5">
    <source>
        <dbReference type="ARBA" id="ARBA00025704"/>
    </source>
</evidence>
<dbReference type="GO" id="GO:0016740">
    <property type="term" value="F:transferase activity"/>
    <property type="evidence" value="ECO:0007669"/>
    <property type="project" value="UniProtKB-KW"/>
</dbReference>
<dbReference type="Gene3D" id="3.30.470.20">
    <property type="entry name" value="ATP-grasp fold, B domain"/>
    <property type="match status" value="1"/>
</dbReference>
<dbReference type="Pfam" id="PF22660">
    <property type="entry name" value="RS_preATP-grasp-like"/>
    <property type="match status" value="1"/>
</dbReference>
<dbReference type="SUPFAM" id="SSF52440">
    <property type="entry name" value="PreATP-grasp domain"/>
    <property type="match status" value="1"/>
</dbReference>
<dbReference type="Gene3D" id="3.40.50.20">
    <property type="match status" value="1"/>
</dbReference>
<keyword evidence="4 6" id="KW-0067">ATP-binding</keyword>
<dbReference type="SUPFAM" id="SSF56059">
    <property type="entry name" value="Glutathione synthetase ATP-binding domain-like"/>
    <property type="match status" value="1"/>
</dbReference>
<dbReference type="Pfam" id="PF02222">
    <property type="entry name" value="ATP-grasp"/>
    <property type="match status" value="1"/>
</dbReference>
<dbReference type="RefSeq" id="WP_049743185.1">
    <property type="nucleotide sequence ID" value="NZ_CP012150.1"/>
</dbReference>
<feature type="domain" description="ATP-grasp" evidence="8">
    <location>
        <begin position="209"/>
        <end position="402"/>
    </location>
</feature>
<dbReference type="GO" id="GO:0006164">
    <property type="term" value="P:purine nucleotide biosynthetic process"/>
    <property type="evidence" value="ECO:0007669"/>
    <property type="project" value="UniProtKB-KW"/>
</dbReference>
<dbReference type="EMBL" id="CP012150">
    <property type="protein sequence ID" value="AKS30781.1"/>
    <property type="molecule type" value="Genomic_DNA"/>
</dbReference>
<feature type="compositionally biased region" description="Acidic residues" evidence="7">
    <location>
        <begin position="72"/>
        <end position="97"/>
    </location>
</feature>
<dbReference type="NCBIfam" id="NF006766">
    <property type="entry name" value="PRK09288.1"/>
    <property type="match status" value="1"/>
</dbReference>
<dbReference type="GO" id="GO:0016874">
    <property type="term" value="F:ligase activity"/>
    <property type="evidence" value="ECO:0007669"/>
    <property type="project" value="UniProtKB-KW"/>
</dbReference>
<dbReference type="InterPro" id="IPR054350">
    <property type="entry name" value="PurT/PurK_preATP-grasp"/>
</dbReference>
<sequence>MSESIEGAVTDDAAAEEPAGAGPDGPDGADVDAGVDNGVTDDSVADTAPESNTAPETEPDTAPEPEVKDEPVADPESEPDPDVAAEVVPADDPDDPAPADPRPTVMLLGGGELSRELALAFQNLGGAVVAVDRNHAPAHDVADRAAVIDMTDADELGALIAREKPRYVVAQSGVVAADALIAVAERGDSEVLPTPRGIRLSQNREGLRRLASDELGLPTVPFWFAGSVEELTAVAGHAGYPLVVKPVTGSLRDGQSVLLRPDDIEPAWKRATTAGRFAHSRVLAESVVDVDYQVTMLTIRTTGPGGPGVQFCEPIGHRSLDTGVLESWQPQQMPPAALDAAKSIAARIVNSLGGRGVFGVELLVQGEDVYFSDVRAQPHDSGLVTLRSQRLSEFELHARAILGLPCDTIMISPAAAEVTYADAGADVARSVNVNAVLAEALATSESDVRLFGHCDGSEDGPRRLGVALATAADVIVARDRARRVGTAMRRPW</sequence>
<dbReference type="PANTHER" id="PTHR43055">
    <property type="entry name" value="FORMATE-DEPENDENT PHOSPHORIBOSYLGLYCINAMIDE FORMYLTRANSFERASE"/>
    <property type="match status" value="1"/>
</dbReference>
<dbReference type="InterPro" id="IPR003135">
    <property type="entry name" value="ATP-grasp_carboxylate-amine"/>
</dbReference>
<dbReference type="InterPro" id="IPR013815">
    <property type="entry name" value="ATP_grasp_subdomain_1"/>
</dbReference>
<evidence type="ECO:0000256" key="3">
    <source>
        <dbReference type="ARBA" id="ARBA00022755"/>
    </source>
</evidence>
<dbReference type="PROSITE" id="PS50975">
    <property type="entry name" value="ATP_GRASP"/>
    <property type="match status" value="1"/>
</dbReference>
<reference evidence="9 10" key="1">
    <citation type="submission" date="2015-07" db="EMBL/GenBank/DDBJ databases">
        <title>Complete genome sequence of Mycobacterium goodii X7B, a facultative thermophilic biodesulfurizing bacterium.</title>
        <authorList>
            <person name="Yu B."/>
            <person name="Li F."/>
            <person name="Xu P."/>
        </authorList>
    </citation>
    <scope>NUCLEOTIDE SEQUENCE [LARGE SCALE GENOMIC DNA]</scope>
    <source>
        <strain evidence="9 10">X7B</strain>
    </source>
</reference>
<evidence type="ECO:0000313" key="10">
    <source>
        <dbReference type="Proteomes" id="UP000062255"/>
    </source>
</evidence>
<dbReference type="PATRIC" id="fig|134601.6.peg.330"/>
<feature type="region of interest" description="Disordered" evidence="7">
    <location>
        <begin position="1"/>
        <end position="103"/>
    </location>
</feature>
<dbReference type="AlphaFoldDB" id="A0A0K0X005"/>
<comment type="pathway">
    <text evidence="5">Purine metabolism.</text>
</comment>
<feature type="compositionally biased region" description="Low complexity" evidence="7">
    <location>
        <begin position="16"/>
        <end position="36"/>
    </location>
</feature>
<evidence type="ECO:0000256" key="1">
    <source>
        <dbReference type="ARBA" id="ARBA00022598"/>
    </source>
</evidence>
<organism evidence="9 10">
    <name type="scientific">Mycolicibacterium goodii</name>
    <name type="common">Mycobacterium goodii</name>
    <dbReference type="NCBI Taxonomy" id="134601"/>
    <lineage>
        <taxon>Bacteria</taxon>
        <taxon>Bacillati</taxon>
        <taxon>Actinomycetota</taxon>
        <taxon>Actinomycetes</taxon>
        <taxon>Mycobacteriales</taxon>
        <taxon>Mycobacteriaceae</taxon>
        <taxon>Mycolicibacterium</taxon>
    </lineage>
</organism>
<dbReference type="STRING" id="134601.AFA91_01585"/>
<dbReference type="GO" id="GO:0005829">
    <property type="term" value="C:cytosol"/>
    <property type="evidence" value="ECO:0007669"/>
    <property type="project" value="TreeGrafter"/>
</dbReference>
<evidence type="ECO:0000256" key="7">
    <source>
        <dbReference type="SAM" id="MobiDB-lite"/>
    </source>
</evidence>